<protein>
    <submittedName>
        <fullName evidence="1">Uncharacterized protein</fullName>
    </submittedName>
</protein>
<name>A0A3S5B4U5_SERFO</name>
<dbReference type="EMBL" id="LR134492">
    <property type="protein sequence ID" value="VEI76913.1"/>
    <property type="molecule type" value="Genomic_DNA"/>
</dbReference>
<gene>
    <name evidence="1" type="ORF">NCTC13193_05560</name>
</gene>
<evidence type="ECO:0000313" key="2">
    <source>
        <dbReference type="Proteomes" id="UP000270487"/>
    </source>
</evidence>
<organism evidence="1 2">
    <name type="scientific">Serratia fonticola</name>
    <dbReference type="NCBI Taxonomy" id="47917"/>
    <lineage>
        <taxon>Bacteria</taxon>
        <taxon>Pseudomonadati</taxon>
        <taxon>Pseudomonadota</taxon>
        <taxon>Gammaproteobacteria</taxon>
        <taxon>Enterobacterales</taxon>
        <taxon>Yersiniaceae</taxon>
        <taxon>Serratia</taxon>
    </lineage>
</organism>
<sequence>MYTLKILSGYSNRWSGHFISTKSDLFRRQLRYFTENGQKNPLKAAKITLRGRFVNHASLTTAGFTRRLRAILPPETDQRQVFLFHLFDQPGVIDLTL</sequence>
<reference evidence="1 2" key="1">
    <citation type="submission" date="2018-12" db="EMBL/GenBank/DDBJ databases">
        <authorList>
            <consortium name="Pathogen Informatics"/>
        </authorList>
    </citation>
    <scope>NUCLEOTIDE SEQUENCE [LARGE SCALE GENOMIC DNA]</scope>
    <source>
        <strain evidence="1 2">NCTC13193</strain>
    </source>
</reference>
<dbReference type="Proteomes" id="UP000270487">
    <property type="component" value="Chromosome"/>
</dbReference>
<proteinExistence type="predicted"/>
<accession>A0A3S5B4U5</accession>
<evidence type="ECO:0000313" key="1">
    <source>
        <dbReference type="EMBL" id="VEI76913.1"/>
    </source>
</evidence>
<dbReference type="AlphaFoldDB" id="A0A3S5B4U5"/>